<feature type="transmembrane region" description="Helical" evidence="8">
    <location>
        <begin position="344"/>
        <end position="362"/>
    </location>
</feature>
<dbReference type="PANTHER" id="PTHR21355">
    <property type="entry name" value="G-PROTEIN COUPLED RECEPTOR-ASSOCIATED PROTEIN LMBRD2"/>
    <property type="match status" value="1"/>
</dbReference>
<sequence>MASSSVSSDVAAVFALVAICILVLLVLRQYLRVRLTPAYLLVPVFLALSLPSSIVLLVPIDLASSSGTDTESSRGIWLPDRVMLVSWRIAYWLTFFLTWIILPLLGDYMDSGYREPKDRMTYSLRTNARYQLIVLGTGTIALVYFFIQSGFNAGNVKSAIMTLAYVWGLVLAIYLMGHGLVALPRSLIRNSSVSGRLRRLQTQAPRVHERLQEAIEELAEIEGQIMALRRKPGMKRDMQEWVDELYETSALPESRTASLRPATAAPAVVTDRFMAEVSRKVKRARHKKARFISEWDALVQKAARLQTILDAASTHRLEFSKSHSRLNILTPAIRYHLHAHAIPFARYAVAVVLAVLSILLLWSEFVHKLGDPKLSVVGLSVVHHPDSARGQIGFAGQMIAALWLLYMCTAALFSVSEFKGWGNRALVRRQTYPESACWYSTQVAKLTVPLSYNFITMMPPEIYEGTTFYKFLGRSIQKTPWWSGFSDYFPMLIIVPVLATLFDLYGKVKSVIGFGVLEEDNDENTTGFGLGGWREGRALIERELQSDGAQLNLAPANERLLSVASTNSIQDRQESGQPTRPEIDNRRTRVIGNGAARPTSGEEEEHDVGDRYFFQDFSERVKNTFDTTDSPAWLRDIGEGFKKPKWLGNNGDSSRGGGSSGGGSSGSGSGNSDNTGLFGRLFGGNASNGNIRL</sequence>
<evidence type="ECO:0000256" key="8">
    <source>
        <dbReference type="SAM" id="Phobius"/>
    </source>
</evidence>
<evidence type="ECO:0000256" key="5">
    <source>
        <dbReference type="ARBA" id="ARBA00023136"/>
    </source>
</evidence>
<organism evidence="9 10">
    <name type="scientific">Neodothiora populina</name>
    <dbReference type="NCBI Taxonomy" id="2781224"/>
    <lineage>
        <taxon>Eukaryota</taxon>
        <taxon>Fungi</taxon>
        <taxon>Dikarya</taxon>
        <taxon>Ascomycota</taxon>
        <taxon>Pezizomycotina</taxon>
        <taxon>Dothideomycetes</taxon>
        <taxon>Dothideomycetidae</taxon>
        <taxon>Dothideales</taxon>
        <taxon>Dothioraceae</taxon>
        <taxon>Neodothiora</taxon>
    </lineage>
</organism>
<feature type="region of interest" description="Disordered" evidence="7">
    <location>
        <begin position="644"/>
        <end position="693"/>
    </location>
</feature>
<name>A0ABR3P4C4_9PEZI</name>
<evidence type="ECO:0000256" key="4">
    <source>
        <dbReference type="ARBA" id="ARBA00022989"/>
    </source>
</evidence>
<feature type="coiled-coil region" evidence="6">
    <location>
        <begin position="197"/>
        <end position="231"/>
    </location>
</feature>
<feature type="transmembrane region" description="Helical" evidence="8">
    <location>
        <begin position="159"/>
        <end position="183"/>
    </location>
</feature>
<evidence type="ECO:0000313" key="9">
    <source>
        <dbReference type="EMBL" id="KAL1297144.1"/>
    </source>
</evidence>
<feature type="transmembrane region" description="Helical" evidence="8">
    <location>
        <begin position="130"/>
        <end position="147"/>
    </location>
</feature>
<evidence type="ECO:0008006" key="11">
    <source>
        <dbReference type="Google" id="ProtNLM"/>
    </source>
</evidence>
<gene>
    <name evidence="9" type="ORF">AAFC00_004720</name>
</gene>
<feature type="transmembrane region" description="Helical" evidence="8">
    <location>
        <begin position="39"/>
        <end position="60"/>
    </location>
</feature>
<dbReference type="InterPro" id="IPR006876">
    <property type="entry name" value="LMBR1-like_membr_prot"/>
</dbReference>
<accession>A0ABR3P4C4</accession>
<protein>
    <recommendedName>
        <fullName evidence="11">Lysosomal cobalamin transporter</fullName>
    </recommendedName>
</protein>
<feature type="region of interest" description="Disordered" evidence="7">
    <location>
        <begin position="566"/>
        <end position="608"/>
    </location>
</feature>
<feature type="transmembrane region" description="Helical" evidence="8">
    <location>
        <begin position="6"/>
        <end position="27"/>
    </location>
</feature>
<feature type="transmembrane region" description="Helical" evidence="8">
    <location>
        <begin position="488"/>
        <end position="505"/>
    </location>
</feature>
<feature type="compositionally biased region" description="Polar residues" evidence="7">
    <location>
        <begin position="566"/>
        <end position="578"/>
    </location>
</feature>
<feature type="compositionally biased region" description="Gly residues" evidence="7">
    <location>
        <begin position="654"/>
        <end position="669"/>
    </location>
</feature>
<dbReference type="GeneID" id="95978420"/>
<keyword evidence="10" id="KW-1185">Reference proteome</keyword>
<keyword evidence="6" id="KW-0175">Coiled coil</keyword>
<comment type="caution">
    <text evidence="9">The sequence shown here is derived from an EMBL/GenBank/DDBJ whole genome shotgun (WGS) entry which is preliminary data.</text>
</comment>
<keyword evidence="4 8" id="KW-1133">Transmembrane helix</keyword>
<comment type="similarity">
    <text evidence="2">Belongs to the LIMR family.</text>
</comment>
<reference evidence="9 10" key="1">
    <citation type="submission" date="2024-07" db="EMBL/GenBank/DDBJ databases">
        <title>Draft sequence of the Neodothiora populina.</title>
        <authorList>
            <person name="Drown D.D."/>
            <person name="Schuette U.S."/>
            <person name="Buechlein A.B."/>
            <person name="Rusch D.R."/>
            <person name="Winton L.W."/>
            <person name="Adams G.A."/>
        </authorList>
    </citation>
    <scope>NUCLEOTIDE SEQUENCE [LARGE SCALE GENOMIC DNA]</scope>
    <source>
        <strain evidence="9 10">CPC 39397</strain>
    </source>
</reference>
<dbReference type="PANTHER" id="PTHR21355:SF0">
    <property type="entry name" value="G-PROTEIN COUPLED RECEPTOR-ASSOCIATED PROTEIN LMBRD2"/>
    <property type="match status" value="1"/>
</dbReference>
<evidence type="ECO:0000313" key="10">
    <source>
        <dbReference type="Proteomes" id="UP001562354"/>
    </source>
</evidence>
<dbReference type="Pfam" id="PF04791">
    <property type="entry name" value="LMBR1"/>
    <property type="match status" value="1"/>
</dbReference>
<dbReference type="RefSeq" id="XP_069196826.1">
    <property type="nucleotide sequence ID" value="XM_069344407.1"/>
</dbReference>
<evidence type="ECO:0000256" key="7">
    <source>
        <dbReference type="SAM" id="MobiDB-lite"/>
    </source>
</evidence>
<proteinExistence type="inferred from homology"/>
<keyword evidence="3 8" id="KW-0812">Transmembrane</keyword>
<dbReference type="InterPro" id="IPR051584">
    <property type="entry name" value="GPCR-associated_LMBR1"/>
</dbReference>
<evidence type="ECO:0000256" key="2">
    <source>
        <dbReference type="ARBA" id="ARBA00010487"/>
    </source>
</evidence>
<feature type="transmembrane region" description="Helical" evidence="8">
    <location>
        <begin position="89"/>
        <end position="109"/>
    </location>
</feature>
<keyword evidence="5 8" id="KW-0472">Membrane</keyword>
<evidence type="ECO:0000256" key="3">
    <source>
        <dbReference type="ARBA" id="ARBA00022692"/>
    </source>
</evidence>
<feature type="transmembrane region" description="Helical" evidence="8">
    <location>
        <begin position="394"/>
        <end position="415"/>
    </location>
</feature>
<evidence type="ECO:0000256" key="6">
    <source>
        <dbReference type="SAM" id="Coils"/>
    </source>
</evidence>
<dbReference type="EMBL" id="JBFMKM010000016">
    <property type="protein sequence ID" value="KAL1297144.1"/>
    <property type="molecule type" value="Genomic_DNA"/>
</dbReference>
<evidence type="ECO:0000256" key="1">
    <source>
        <dbReference type="ARBA" id="ARBA00004141"/>
    </source>
</evidence>
<dbReference type="Proteomes" id="UP001562354">
    <property type="component" value="Unassembled WGS sequence"/>
</dbReference>
<comment type="subcellular location">
    <subcellularLocation>
        <location evidence="1">Membrane</location>
        <topology evidence="1">Multi-pass membrane protein</topology>
    </subcellularLocation>
</comment>